<comment type="subcellular location">
    <subcellularLocation>
        <location evidence="2">Cytoplasm</location>
    </subcellularLocation>
    <subcellularLocation>
        <location evidence="1">Nucleus</location>
    </subcellularLocation>
</comment>
<evidence type="ECO:0000256" key="9">
    <source>
        <dbReference type="SAM" id="MobiDB-lite"/>
    </source>
</evidence>
<evidence type="ECO:0000313" key="10">
    <source>
        <dbReference type="Ensembl" id="ENSLLEP00000001896.1"/>
    </source>
</evidence>
<comment type="pathway">
    <text evidence="3">tRNA modification; 5-methoxycarbonylmethyl-2-thiouridine-tRNA biosynthesis.</text>
</comment>
<name>A0A8C5LP83_9ANUR</name>
<dbReference type="UniPathway" id="UPA00988"/>
<dbReference type="GO" id="GO:0033588">
    <property type="term" value="C:elongator holoenzyme complex"/>
    <property type="evidence" value="ECO:0007669"/>
    <property type="project" value="InterPro"/>
</dbReference>
<organism evidence="10 11">
    <name type="scientific">Leptobrachium leishanense</name>
    <name type="common">Leishan spiny toad</name>
    <dbReference type="NCBI Taxonomy" id="445787"/>
    <lineage>
        <taxon>Eukaryota</taxon>
        <taxon>Metazoa</taxon>
        <taxon>Chordata</taxon>
        <taxon>Craniata</taxon>
        <taxon>Vertebrata</taxon>
        <taxon>Euteleostomi</taxon>
        <taxon>Amphibia</taxon>
        <taxon>Batrachia</taxon>
        <taxon>Anura</taxon>
        <taxon>Pelobatoidea</taxon>
        <taxon>Megophryidae</taxon>
        <taxon>Leptobrachium</taxon>
    </lineage>
</organism>
<sequence length="292" mass="32198">MLQELRTTGSPGITIISDSVLLPGRDLLLSFILASLQRGEQLHVIAFDVSREDFFAGFPGEFASRVTFHDGFSDPLGWESDPSAFTRDDFTVTSIMKRVGRPELPVTIVLDSLSWILARIPLTSVCHTLLGLTAAPHEGCGKLRMLALLHGDLHSPALLGSLSTVVDTFLDVRGSGEHLHVCVRHRRKTGKVISSGEELRILDTFALDIMMHRDSATRKENEVDPTKDLTFNLRLSDTERERKESAALPYVFSSNKKSSLLSSSSSSSAKIYYDPDPADDVDDEDPDDDLDV</sequence>
<keyword evidence="8" id="KW-0539">Nucleus</keyword>
<keyword evidence="6" id="KW-0963">Cytoplasm</keyword>
<dbReference type="Ensembl" id="ENSLLET00000001979.1">
    <property type="protein sequence ID" value="ENSLLEP00000001896.1"/>
    <property type="gene ID" value="ENSLLEG00000001227.1"/>
</dbReference>
<reference evidence="10" key="2">
    <citation type="submission" date="2025-09" db="UniProtKB">
        <authorList>
            <consortium name="Ensembl"/>
        </authorList>
    </citation>
    <scope>IDENTIFICATION</scope>
</reference>
<evidence type="ECO:0000256" key="7">
    <source>
        <dbReference type="ARBA" id="ARBA00022694"/>
    </source>
</evidence>
<keyword evidence="11" id="KW-1185">Reference proteome</keyword>
<protein>
    <recommendedName>
        <fullName evidence="5">Elongator complex protein 5</fullName>
    </recommendedName>
</protein>
<dbReference type="OrthoDB" id="166907at2759"/>
<dbReference type="PANTHER" id="PTHR15641:SF1">
    <property type="entry name" value="ELONGATOR COMPLEX PROTEIN 5"/>
    <property type="match status" value="1"/>
</dbReference>
<dbReference type="InterPro" id="IPR019519">
    <property type="entry name" value="Elp5"/>
</dbReference>
<evidence type="ECO:0000256" key="1">
    <source>
        <dbReference type="ARBA" id="ARBA00004123"/>
    </source>
</evidence>
<dbReference type="CDD" id="cd19496">
    <property type="entry name" value="Elp5"/>
    <property type="match status" value="1"/>
</dbReference>
<evidence type="ECO:0000256" key="8">
    <source>
        <dbReference type="ARBA" id="ARBA00023242"/>
    </source>
</evidence>
<comment type="similarity">
    <text evidence="4">Belongs to the ELP5 family.</text>
</comment>
<evidence type="ECO:0000256" key="4">
    <source>
        <dbReference type="ARBA" id="ARBA00009567"/>
    </source>
</evidence>
<evidence type="ECO:0000256" key="3">
    <source>
        <dbReference type="ARBA" id="ARBA00005043"/>
    </source>
</evidence>
<dbReference type="PANTHER" id="PTHR15641">
    <property type="entry name" value="ELONGATOR COMPLEX PROTEIN 5"/>
    <property type="match status" value="1"/>
</dbReference>
<accession>A0A8C5LP83</accession>
<feature type="compositionally biased region" description="Low complexity" evidence="9">
    <location>
        <begin position="255"/>
        <end position="268"/>
    </location>
</feature>
<feature type="region of interest" description="Disordered" evidence="9">
    <location>
        <begin position="255"/>
        <end position="292"/>
    </location>
</feature>
<evidence type="ECO:0000256" key="5">
    <source>
        <dbReference type="ARBA" id="ARBA00020264"/>
    </source>
</evidence>
<dbReference type="GeneTree" id="ENSGT00390000009210"/>
<dbReference type="AlphaFoldDB" id="A0A8C5LP83"/>
<dbReference type="GO" id="GO:0005829">
    <property type="term" value="C:cytosol"/>
    <property type="evidence" value="ECO:0007669"/>
    <property type="project" value="TreeGrafter"/>
</dbReference>
<evidence type="ECO:0000256" key="6">
    <source>
        <dbReference type="ARBA" id="ARBA00022490"/>
    </source>
</evidence>
<dbReference type="GO" id="GO:0005634">
    <property type="term" value="C:nucleus"/>
    <property type="evidence" value="ECO:0007669"/>
    <property type="project" value="UniProtKB-SubCell"/>
</dbReference>
<evidence type="ECO:0000256" key="2">
    <source>
        <dbReference type="ARBA" id="ARBA00004496"/>
    </source>
</evidence>
<feature type="compositionally biased region" description="Acidic residues" evidence="9">
    <location>
        <begin position="276"/>
        <end position="292"/>
    </location>
</feature>
<dbReference type="Pfam" id="PF10483">
    <property type="entry name" value="Elong_Iki1"/>
    <property type="match status" value="1"/>
</dbReference>
<dbReference type="GO" id="GO:0002098">
    <property type="term" value="P:tRNA wobble uridine modification"/>
    <property type="evidence" value="ECO:0007669"/>
    <property type="project" value="InterPro"/>
</dbReference>
<dbReference type="GO" id="GO:0000049">
    <property type="term" value="F:tRNA binding"/>
    <property type="evidence" value="ECO:0007669"/>
    <property type="project" value="TreeGrafter"/>
</dbReference>
<dbReference type="Proteomes" id="UP000694569">
    <property type="component" value="Unplaced"/>
</dbReference>
<reference evidence="10" key="1">
    <citation type="submission" date="2025-08" db="UniProtKB">
        <authorList>
            <consortium name="Ensembl"/>
        </authorList>
    </citation>
    <scope>IDENTIFICATION</scope>
</reference>
<keyword evidence="7" id="KW-0819">tRNA processing</keyword>
<proteinExistence type="inferred from homology"/>
<evidence type="ECO:0000313" key="11">
    <source>
        <dbReference type="Proteomes" id="UP000694569"/>
    </source>
</evidence>